<sequence>MSAPSELSSELRRPRAGSSGVRRRPSPGQLWSTATASVVLVGTILALIVAAGHEDPNFYPANPERVLNAFAYYTLQANLLLGVTAALLAIRPQRRSPLFHALRLHSMTGLVVTCLVYHLILAGQFELSPRAQLADIVLHTVTPIMAAIDWLLFRPRGQIGVRIAGWSLVFPLAWLAFTLARGPATGFYPYTFINVDQHGLARVLLNCLLVAALFGSLAFGAAWTDRRRPRGRHAGH</sequence>
<comment type="caution">
    <text evidence="4">The sequence shown here is derived from an EMBL/GenBank/DDBJ whole genome shotgun (WGS) entry which is preliminary data.</text>
</comment>
<name>A0A7Y4KVX9_9ACTN</name>
<dbReference type="Proteomes" id="UP000553957">
    <property type="component" value="Unassembled WGS sequence"/>
</dbReference>
<dbReference type="Proteomes" id="UP000534306">
    <property type="component" value="Unassembled WGS sequence"/>
</dbReference>
<keyword evidence="2" id="KW-0812">Transmembrane</keyword>
<dbReference type="EMBL" id="JABJRC010000001">
    <property type="protein sequence ID" value="NOL39683.1"/>
    <property type="molecule type" value="Genomic_DNA"/>
</dbReference>
<reference evidence="4 5" key="1">
    <citation type="submission" date="2020-05" db="EMBL/GenBank/DDBJ databases">
        <title>Genome sequence of Kribbella sandramycini ATCC 39419.</title>
        <authorList>
            <person name="Maclea K.S."/>
            <person name="Fair J.L."/>
        </authorList>
    </citation>
    <scope>NUCLEOTIDE SEQUENCE [LARGE SCALE GENOMIC DNA]</scope>
    <source>
        <strain evidence="4 5">ATCC 39419</strain>
    </source>
</reference>
<evidence type="ECO:0000256" key="2">
    <source>
        <dbReference type="SAM" id="Phobius"/>
    </source>
</evidence>
<keyword evidence="2" id="KW-1133">Transmembrane helix</keyword>
<feature type="transmembrane region" description="Helical" evidence="2">
    <location>
        <begin position="200"/>
        <end position="223"/>
    </location>
</feature>
<dbReference type="AlphaFoldDB" id="A0A7Y4KVX9"/>
<feature type="region of interest" description="Disordered" evidence="1">
    <location>
        <begin position="1"/>
        <end position="29"/>
    </location>
</feature>
<keyword evidence="2" id="KW-0472">Membrane</keyword>
<feature type="transmembrane region" description="Helical" evidence="2">
    <location>
        <begin position="70"/>
        <end position="90"/>
    </location>
</feature>
<feature type="transmembrane region" description="Helical" evidence="2">
    <location>
        <begin position="133"/>
        <end position="152"/>
    </location>
</feature>
<dbReference type="EMBL" id="JACHKF010000001">
    <property type="protein sequence ID" value="MBB6567720.1"/>
    <property type="molecule type" value="Genomic_DNA"/>
</dbReference>
<keyword evidence="5" id="KW-1185">Reference proteome</keyword>
<accession>A0A7Y4KVX9</accession>
<dbReference type="NCBIfam" id="NF038065">
    <property type="entry name" value="Pr6Pr"/>
    <property type="match status" value="1"/>
</dbReference>
<evidence type="ECO:0000313" key="5">
    <source>
        <dbReference type="Proteomes" id="UP000534306"/>
    </source>
</evidence>
<feature type="transmembrane region" description="Helical" evidence="2">
    <location>
        <begin position="102"/>
        <end position="121"/>
    </location>
</feature>
<reference evidence="3 6" key="2">
    <citation type="submission" date="2020-08" db="EMBL/GenBank/DDBJ databases">
        <title>Sequencing the genomes of 1000 actinobacteria strains.</title>
        <authorList>
            <person name="Klenk H.-P."/>
        </authorList>
    </citation>
    <scope>NUCLEOTIDE SEQUENCE [LARGE SCALE GENOMIC DNA]</scope>
    <source>
        <strain evidence="3 6">DSM 15626</strain>
    </source>
</reference>
<evidence type="ECO:0000313" key="4">
    <source>
        <dbReference type="EMBL" id="NOL39683.1"/>
    </source>
</evidence>
<feature type="transmembrane region" description="Helical" evidence="2">
    <location>
        <begin position="30"/>
        <end position="50"/>
    </location>
</feature>
<protein>
    <submittedName>
        <fullName evidence="4">Pr6Pr family membrane protein</fullName>
    </submittedName>
</protein>
<dbReference type="InterPro" id="IPR049713">
    <property type="entry name" value="Pr6Pr-like"/>
</dbReference>
<evidence type="ECO:0000313" key="6">
    <source>
        <dbReference type="Proteomes" id="UP000553957"/>
    </source>
</evidence>
<evidence type="ECO:0000313" key="3">
    <source>
        <dbReference type="EMBL" id="MBB6567720.1"/>
    </source>
</evidence>
<evidence type="ECO:0000256" key="1">
    <source>
        <dbReference type="SAM" id="MobiDB-lite"/>
    </source>
</evidence>
<proteinExistence type="predicted"/>
<gene>
    <name evidence="3" type="ORF">HNR71_003357</name>
    <name evidence="4" type="ORF">HPO96_05435</name>
</gene>
<feature type="transmembrane region" description="Helical" evidence="2">
    <location>
        <begin position="159"/>
        <end position="180"/>
    </location>
</feature>
<dbReference type="RefSeq" id="WP_171671500.1">
    <property type="nucleotide sequence ID" value="NZ_BAAAGT010000003.1"/>
</dbReference>
<organism evidence="4 5">
    <name type="scientific">Kribbella sandramycini</name>
    <dbReference type="NCBI Taxonomy" id="60450"/>
    <lineage>
        <taxon>Bacteria</taxon>
        <taxon>Bacillati</taxon>
        <taxon>Actinomycetota</taxon>
        <taxon>Actinomycetes</taxon>
        <taxon>Propionibacteriales</taxon>
        <taxon>Kribbellaceae</taxon>
        <taxon>Kribbella</taxon>
    </lineage>
</organism>